<keyword evidence="2" id="KW-0472">Membrane</keyword>
<evidence type="ECO:0000256" key="3">
    <source>
        <dbReference type="SAM" id="SignalP"/>
    </source>
</evidence>
<keyword evidence="5" id="KW-1185">Reference proteome</keyword>
<name>A0ABR8UZF3_9CELL</name>
<sequence>MKKLLASGAAALLALGGLVATAAPASAHTPRVTADCAGLEVRLTQYSDKANSVVVKVDGKVVKDESFKRSWSTSYAFPDTSVGHSWELSVKASDGKQFDFSDDGATPPCAGAPTPKPGKEVGLYVYKKNDAAKPASWTNSGTQTLVASKPGTEWYTTFPTVLPAEVCGEGWAVQQDRVKQNGSFEWPATITPPTSALGGVLIDSKHHDLGDLIEVPACAVEPAPLTPSRPTKPAPETPATPVTPVVPTVGDVCTPAGRTVDAPQDTSEITYERAGDTIVARPAAGYELAAAEGYVLAEDGTSATFAIDQDAAECALIPGDIGAVCEADTPYLGYEVFLPEGYVADSDRPLTITFLHPGDGEDYTVEGLPLDGTLLWPGASAGEPRAWPGWERQANGTYTETDGNYAWTRAGVEVHFEVNPGYSTTVSYPAATAACANPRILAATGPLDGPATPVSAEAQGGPSLAATGATAGAAAFLAVLLVGGGAGIVWARRRANA</sequence>
<feature type="compositionally biased region" description="Pro residues" evidence="1">
    <location>
        <begin position="225"/>
        <end position="238"/>
    </location>
</feature>
<proteinExistence type="predicted"/>
<evidence type="ECO:0000313" key="5">
    <source>
        <dbReference type="Proteomes" id="UP000633601"/>
    </source>
</evidence>
<feature type="signal peptide" evidence="3">
    <location>
        <begin position="1"/>
        <end position="22"/>
    </location>
</feature>
<keyword evidence="3" id="KW-0732">Signal</keyword>
<accession>A0ABR8UZF3</accession>
<feature type="chain" id="PRO_5045125441" description="Gram-positive cocci surface proteins LPxTG domain-containing protein" evidence="3">
    <location>
        <begin position="23"/>
        <end position="497"/>
    </location>
</feature>
<comment type="caution">
    <text evidence="4">The sequence shown here is derived from an EMBL/GenBank/DDBJ whole genome shotgun (WGS) entry which is preliminary data.</text>
</comment>
<dbReference type="RefSeq" id="WP_191789636.1">
    <property type="nucleotide sequence ID" value="NZ_JACSQE010000003.1"/>
</dbReference>
<keyword evidence="2" id="KW-1133">Transmembrane helix</keyword>
<keyword evidence="2" id="KW-0812">Transmembrane</keyword>
<feature type="transmembrane region" description="Helical" evidence="2">
    <location>
        <begin position="471"/>
        <end position="491"/>
    </location>
</feature>
<evidence type="ECO:0008006" key="6">
    <source>
        <dbReference type="Google" id="ProtNLM"/>
    </source>
</evidence>
<dbReference type="Proteomes" id="UP000633601">
    <property type="component" value="Unassembled WGS sequence"/>
</dbReference>
<dbReference type="EMBL" id="JACSQE010000003">
    <property type="protein sequence ID" value="MBD7997931.1"/>
    <property type="molecule type" value="Genomic_DNA"/>
</dbReference>
<evidence type="ECO:0000256" key="2">
    <source>
        <dbReference type="SAM" id="Phobius"/>
    </source>
</evidence>
<feature type="region of interest" description="Disordered" evidence="1">
    <location>
        <begin position="225"/>
        <end position="246"/>
    </location>
</feature>
<protein>
    <recommendedName>
        <fullName evidence="6">Gram-positive cocci surface proteins LPxTG domain-containing protein</fullName>
    </recommendedName>
</protein>
<gene>
    <name evidence="4" type="ORF">H9640_05140</name>
</gene>
<organism evidence="4 5">
    <name type="scientific">Oerskovia gallyi</name>
    <dbReference type="NCBI Taxonomy" id="2762226"/>
    <lineage>
        <taxon>Bacteria</taxon>
        <taxon>Bacillati</taxon>
        <taxon>Actinomycetota</taxon>
        <taxon>Actinomycetes</taxon>
        <taxon>Micrococcales</taxon>
        <taxon>Cellulomonadaceae</taxon>
        <taxon>Oerskovia</taxon>
    </lineage>
</organism>
<evidence type="ECO:0000313" key="4">
    <source>
        <dbReference type="EMBL" id="MBD7997931.1"/>
    </source>
</evidence>
<reference evidence="4 5" key="1">
    <citation type="submission" date="2020-08" db="EMBL/GenBank/DDBJ databases">
        <title>A Genomic Blueprint of the Chicken Gut Microbiome.</title>
        <authorList>
            <person name="Gilroy R."/>
            <person name="Ravi A."/>
            <person name="Getino M."/>
            <person name="Pursley I."/>
            <person name="Horton D.L."/>
            <person name="Alikhan N.-F."/>
            <person name="Baker D."/>
            <person name="Gharbi K."/>
            <person name="Hall N."/>
            <person name="Watson M."/>
            <person name="Adriaenssens E.M."/>
            <person name="Foster-Nyarko E."/>
            <person name="Jarju S."/>
            <person name="Secka A."/>
            <person name="Antonio M."/>
            <person name="Oren A."/>
            <person name="Chaudhuri R."/>
            <person name="La Ragione R.M."/>
            <person name="Hildebrand F."/>
            <person name="Pallen M.J."/>
        </authorList>
    </citation>
    <scope>NUCLEOTIDE SEQUENCE [LARGE SCALE GENOMIC DNA]</scope>
    <source>
        <strain evidence="4 5">Sa2CUA8</strain>
    </source>
</reference>
<evidence type="ECO:0000256" key="1">
    <source>
        <dbReference type="SAM" id="MobiDB-lite"/>
    </source>
</evidence>